<sequence length="51" mass="5587">MLLCLLKSTGTPCCQTLQCLKPSVIFSSLVGTSNLRGPLLHLFTNISIIYF</sequence>
<reference evidence="1 2" key="1">
    <citation type="journal article" date="2018" name="Sci. Data">
        <title>The draft genome sequence of cork oak.</title>
        <authorList>
            <person name="Ramos A.M."/>
            <person name="Usie A."/>
            <person name="Barbosa P."/>
            <person name="Barros P.M."/>
            <person name="Capote T."/>
            <person name="Chaves I."/>
            <person name="Simoes F."/>
            <person name="Abreu I."/>
            <person name="Carrasquinho I."/>
            <person name="Faro C."/>
            <person name="Guimaraes J.B."/>
            <person name="Mendonca D."/>
            <person name="Nobrega F."/>
            <person name="Rodrigues L."/>
            <person name="Saibo N.J.M."/>
            <person name="Varela M.C."/>
            <person name="Egas C."/>
            <person name="Matos J."/>
            <person name="Miguel C.M."/>
            <person name="Oliveira M.M."/>
            <person name="Ricardo C.P."/>
            <person name="Goncalves S."/>
        </authorList>
    </citation>
    <scope>NUCLEOTIDE SEQUENCE [LARGE SCALE GENOMIC DNA]</scope>
    <source>
        <strain evidence="2">cv. HL8</strain>
    </source>
</reference>
<dbReference type="EMBL" id="PKMF04000067">
    <property type="protein sequence ID" value="KAK7853236.1"/>
    <property type="molecule type" value="Genomic_DNA"/>
</dbReference>
<dbReference type="AlphaFoldDB" id="A0AAW0LS67"/>
<accession>A0AAW0LS67</accession>
<comment type="caution">
    <text evidence="1">The sequence shown here is derived from an EMBL/GenBank/DDBJ whole genome shotgun (WGS) entry which is preliminary data.</text>
</comment>
<proteinExistence type="predicted"/>
<name>A0AAW0LS67_QUESU</name>
<dbReference type="Proteomes" id="UP000237347">
    <property type="component" value="Unassembled WGS sequence"/>
</dbReference>
<gene>
    <name evidence="1" type="ORF">CFP56_036404</name>
</gene>
<keyword evidence="2" id="KW-1185">Reference proteome</keyword>
<protein>
    <submittedName>
        <fullName evidence="1">Uncharacterized protein</fullName>
    </submittedName>
</protein>
<evidence type="ECO:0000313" key="2">
    <source>
        <dbReference type="Proteomes" id="UP000237347"/>
    </source>
</evidence>
<evidence type="ECO:0000313" key="1">
    <source>
        <dbReference type="EMBL" id="KAK7853236.1"/>
    </source>
</evidence>
<organism evidence="1 2">
    <name type="scientific">Quercus suber</name>
    <name type="common">Cork oak</name>
    <dbReference type="NCBI Taxonomy" id="58331"/>
    <lineage>
        <taxon>Eukaryota</taxon>
        <taxon>Viridiplantae</taxon>
        <taxon>Streptophyta</taxon>
        <taxon>Embryophyta</taxon>
        <taxon>Tracheophyta</taxon>
        <taxon>Spermatophyta</taxon>
        <taxon>Magnoliopsida</taxon>
        <taxon>eudicotyledons</taxon>
        <taxon>Gunneridae</taxon>
        <taxon>Pentapetalae</taxon>
        <taxon>rosids</taxon>
        <taxon>fabids</taxon>
        <taxon>Fagales</taxon>
        <taxon>Fagaceae</taxon>
        <taxon>Quercus</taxon>
    </lineage>
</organism>